<organism evidence="2 3">
    <name type="scientific">Cylindrobasidium torrendii FP15055 ss-10</name>
    <dbReference type="NCBI Taxonomy" id="1314674"/>
    <lineage>
        <taxon>Eukaryota</taxon>
        <taxon>Fungi</taxon>
        <taxon>Dikarya</taxon>
        <taxon>Basidiomycota</taxon>
        <taxon>Agaricomycotina</taxon>
        <taxon>Agaricomycetes</taxon>
        <taxon>Agaricomycetidae</taxon>
        <taxon>Agaricales</taxon>
        <taxon>Marasmiineae</taxon>
        <taxon>Physalacriaceae</taxon>
        <taxon>Cylindrobasidium</taxon>
    </lineage>
</organism>
<keyword evidence="1" id="KW-0472">Membrane</keyword>
<proteinExistence type="predicted"/>
<gene>
    <name evidence="2" type="ORF">CYLTODRAFT_427628</name>
</gene>
<keyword evidence="1" id="KW-1133">Transmembrane helix</keyword>
<name>A0A0D7ASC9_9AGAR</name>
<protein>
    <submittedName>
        <fullName evidence="2">Uncharacterized protein</fullName>
    </submittedName>
</protein>
<feature type="transmembrane region" description="Helical" evidence="1">
    <location>
        <begin position="20"/>
        <end position="40"/>
    </location>
</feature>
<dbReference type="AlphaFoldDB" id="A0A0D7ASC9"/>
<sequence length="65" mass="7236">MHATGSGTYSAKQCTLPVFAYSYVCAISLLSTSMCPGTHWTRCHSRSRARTNARISRCPRYDAFT</sequence>
<dbReference type="Proteomes" id="UP000054007">
    <property type="component" value="Unassembled WGS sequence"/>
</dbReference>
<reference evidence="2 3" key="1">
    <citation type="journal article" date="2015" name="Fungal Genet. Biol.">
        <title>Evolution of novel wood decay mechanisms in Agaricales revealed by the genome sequences of Fistulina hepatica and Cylindrobasidium torrendii.</title>
        <authorList>
            <person name="Floudas D."/>
            <person name="Held B.W."/>
            <person name="Riley R."/>
            <person name="Nagy L.G."/>
            <person name="Koehler G."/>
            <person name="Ransdell A.S."/>
            <person name="Younus H."/>
            <person name="Chow J."/>
            <person name="Chiniquy J."/>
            <person name="Lipzen A."/>
            <person name="Tritt A."/>
            <person name="Sun H."/>
            <person name="Haridas S."/>
            <person name="LaButti K."/>
            <person name="Ohm R.A."/>
            <person name="Kues U."/>
            <person name="Blanchette R.A."/>
            <person name="Grigoriev I.V."/>
            <person name="Minto R.E."/>
            <person name="Hibbett D.S."/>
        </authorList>
    </citation>
    <scope>NUCLEOTIDE SEQUENCE [LARGE SCALE GENOMIC DNA]</scope>
    <source>
        <strain evidence="2 3">FP15055 ss-10</strain>
    </source>
</reference>
<keyword evidence="3" id="KW-1185">Reference proteome</keyword>
<evidence type="ECO:0000256" key="1">
    <source>
        <dbReference type="SAM" id="Phobius"/>
    </source>
</evidence>
<evidence type="ECO:0000313" key="2">
    <source>
        <dbReference type="EMBL" id="KIY61253.1"/>
    </source>
</evidence>
<evidence type="ECO:0000313" key="3">
    <source>
        <dbReference type="Proteomes" id="UP000054007"/>
    </source>
</evidence>
<dbReference type="EMBL" id="KN880997">
    <property type="protein sequence ID" value="KIY61253.1"/>
    <property type="molecule type" value="Genomic_DNA"/>
</dbReference>
<keyword evidence="1" id="KW-0812">Transmembrane</keyword>
<accession>A0A0D7ASC9</accession>